<dbReference type="AlphaFoldDB" id="A0AAE9MUP4"/>
<organism evidence="2 3">
    <name type="scientific">Treponema putidum</name>
    <dbReference type="NCBI Taxonomy" id="221027"/>
    <lineage>
        <taxon>Bacteria</taxon>
        <taxon>Pseudomonadati</taxon>
        <taxon>Spirochaetota</taxon>
        <taxon>Spirochaetia</taxon>
        <taxon>Spirochaetales</taxon>
        <taxon>Treponemataceae</taxon>
        <taxon>Treponema</taxon>
    </lineage>
</organism>
<sequence length="276" mass="31787">MTSFFDNSKYFVFDKSIPSSSGKEIQVYKLNNELLDDSILNSWASGLRNNYVEEILLEPLVKGTGLTQKEFLEKNIFPNHQNKLGASTMSGEFGEILVYDYINFVLKHYVTRTRYFEKVNPNMPVPGSDVIGYQVKYIDNPSETDHLIVAEVKTRSSISGNKNSLCKTTVKDAIEHSVKDRVRIGESLNAEKRRLLNRSRIEEAKIVERFQNKTDNPFYLDFFAVAVLDNELYSDQVVLDVVNSQHENIKSTNVLIIYSKELKLFLRDLYRRACLC</sequence>
<dbReference type="RefSeq" id="WP_253721703.1">
    <property type="nucleotide sequence ID" value="NZ_CP038804.1"/>
</dbReference>
<protein>
    <submittedName>
        <fullName evidence="2">DUF1837 domain-containing protein</fullName>
    </submittedName>
</protein>
<dbReference type="Proteomes" id="UP001058682">
    <property type="component" value="Chromosome"/>
</dbReference>
<proteinExistence type="predicted"/>
<reference evidence="2" key="1">
    <citation type="submission" date="2019-04" db="EMBL/GenBank/DDBJ databases">
        <title>Whole genome sequencing of oral phylogroup 2 treponemes.</title>
        <authorList>
            <person name="Chan Y."/>
            <person name="Zeng H.H."/>
            <person name="Yu X.L."/>
            <person name="Leung W.K."/>
            <person name="Watt R.M."/>
        </authorList>
    </citation>
    <scope>NUCLEOTIDE SEQUENCE</scope>
    <source>
        <strain evidence="2">OMZ 835</strain>
    </source>
</reference>
<evidence type="ECO:0000259" key="1">
    <source>
        <dbReference type="Pfam" id="PF08878"/>
    </source>
</evidence>
<dbReference type="EMBL" id="CP038804">
    <property type="protein sequence ID" value="UTY33503.1"/>
    <property type="molecule type" value="Genomic_DNA"/>
</dbReference>
<gene>
    <name evidence="2" type="ORF">E4N74_05330</name>
</gene>
<evidence type="ECO:0000313" key="3">
    <source>
        <dbReference type="Proteomes" id="UP001058682"/>
    </source>
</evidence>
<feature type="domain" description="Anti-bacteriophage protein A/HamA C-terminal" evidence="1">
    <location>
        <begin position="14"/>
        <end position="272"/>
    </location>
</feature>
<dbReference type="Pfam" id="PF08878">
    <property type="entry name" value="HamA"/>
    <property type="match status" value="1"/>
</dbReference>
<dbReference type="InterPro" id="IPR014976">
    <property type="entry name" value="AbpA_HamA_C"/>
</dbReference>
<accession>A0AAE9MUP4</accession>
<evidence type="ECO:0000313" key="2">
    <source>
        <dbReference type="EMBL" id="UTY33503.1"/>
    </source>
</evidence>
<name>A0AAE9MUP4_9SPIR</name>